<proteinExistence type="predicted"/>
<reference evidence="1" key="1">
    <citation type="submission" date="2022-04" db="EMBL/GenBank/DDBJ databases">
        <title>Genome of the entomopathogenic fungus Entomophthora muscae.</title>
        <authorList>
            <person name="Elya C."/>
            <person name="Lovett B.R."/>
            <person name="Lee E."/>
            <person name="Macias A.M."/>
            <person name="Hajek A.E."/>
            <person name="De Bivort B.L."/>
            <person name="Kasson M.T."/>
            <person name="De Fine Licht H.H."/>
            <person name="Stajich J.E."/>
        </authorList>
    </citation>
    <scope>NUCLEOTIDE SEQUENCE</scope>
    <source>
        <strain evidence="1">Berkeley</strain>
    </source>
</reference>
<gene>
    <name evidence="1" type="ORF">DSO57_1002928</name>
</gene>
<keyword evidence="2" id="KW-1185">Reference proteome</keyword>
<evidence type="ECO:0000313" key="1">
    <source>
        <dbReference type="EMBL" id="KAJ9070868.1"/>
    </source>
</evidence>
<name>A0ACC2T882_9FUNG</name>
<organism evidence="1 2">
    <name type="scientific">Entomophthora muscae</name>
    <dbReference type="NCBI Taxonomy" id="34485"/>
    <lineage>
        <taxon>Eukaryota</taxon>
        <taxon>Fungi</taxon>
        <taxon>Fungi incertae sedis</taxon>
        <taxon>Zoopagomycota</taxon>
        <taxon>Entomophthoromycotina</taxon>
        <taxon>Entomophthoromycetes</taxon>
        <taxon>Entomophthorales</taxon>
        <taxon>Entomophthoraceae</taxon>
        <taxon>Entomophthora</taxon>
    </lineage>
</organism>
<dbReference type="EMBL" id="QTSX02003557">
    <property type="protein sequence ID" value="KAJ9070868.1"/>
    <property type="molecule type" value="Genomic_DNA"/>
</dbReference>
<accession>A0ACC2T882</accession>
<evidence type="ECO:0000313" key="2">
    <source>
        <dbReference type="Proteomes" id="UP001165960"/>
    </source>
</evidence>
<dbReference type="Proteomes" id="UP001165960">
    <property type="component" value="Unassembled WGS sequence"/>
</dbReference>
<protein>
    <submittedName>
        <fullName evidence="1">Uncharacterized protein</fullName>
    </submittedName>
</protein>
<sequence>MQNLSGYKFRYEFVKGELNILPDLLSWDPAMYPVRSDEDPLVTLIPASQVIPPPSPPPTPDHPPPLRLLVSALWRLPNRTSHLCFQ</sequence>
<comment type="caution">
    <text evidence="1">The sequence shown here is derived from an EMBL/GenBank/DDBJ whole genome shotgun (WGS) entry which is preliminary data.</text>
</comment>